<reference evidence="2" key="1">
    <citation type="submission" date="2021-03" db="EMBL/GenBank/DDBJ databases">
        <title>Comparative genomics and phylogenomic investigation of the class Geoglossomycetes provide insights into ecological specialization and systematics.</title>
        <authorList>
            <person name="Melie T."/>
            <person name="Pirro S."/>
            <person name="Miller A.N."/>
            <person name="Quandt A."/>
        </authorList>
    </citation>
    <scope>NUCLEOTIDE SEQUENCE</scope>
    <source>
        <strain evidence="2">CAQ_001_2017</strain>
    </source>
</reference>
<gene>
    <name evidence="2" type="ORF">GP486_003123</name>
</gene>
<dbReference type="EMBL" id="JAGHQM010000396">
    <property type="protein sequence ID" value="KAH0562179.1"/>
    <property type="molecule type" value="Genomic_DNA"/>
</dbReference>
<evidence type="ECO:0000313" key="2">
    <source>
        <dbReference type="EMBL" id="KAH0562179.1"/>
    </source>
</evidence>
<feature type="region of interest" description="Disordered" evidence="1">
    <location>
        <begin position="202"/>
        <end position="226"/>
    </location>
</feature>
<evidence type="ECO:0000256" key="1">
    <source>
        <dbReference type="SAM" id="MobiDB-lite"/>
    </source>
</evidence>
<keyword evidence="3" id="KW-1185">Reference proteome</keyword>
<evidence type="ECO:0000313" key="3">
    <source>
        <dbReference type="Proteomes" id="UP000750711"/>
    </source>
</evidence>
<dbReference type="PANTHER" id="PTHR36847:SF1">
    <property type="entry name" value="AMIDOLIGASE ENZYME"/>
    <property type="match status" value="1"/>
</dbReference>
<sequence length="236" mass="26183">MHSTDGPLQTMQLSTLIRKPNVWPVETRAPNGTPPLLKRFCYSLVYFEHAFEVLFPPERRGNEYAKSNTYDNPQFLGKPSSEIFAMIGACSNNTGLVNLMNNGNHRYFTWNFTNLLKGGKGTVEFRRGPGVTAAKDCLSWMELAVYFVQAACRLDSPSALGDYPATVEGLWSFISKGLESETDKPLQIGLIFAGKSGSAVPSPVGPLSAEKQQKLAQKMNRDDKKQVTAQKFLRLL</sequence>
<dbReference type="PANTHER" id="PTHR36847">
    <property type="entry name" value="AMIDOLIGASE ENZYME"/>
    <property type="match status" value="1"/>
</dbReference>
<name>A0A9P8RRH4_9PEZI</name>
<accession>A0A9P8RRH4</accession>
<dbReference type="Proteomes" id="UP000750711">
    <property type="component" value="Unassembled WGS sequence"/>
</dbReference>
<dbReference type="AlphaFoldDB" id="A0A9P8RRH4"/>
<protein>
    <submittedName>
        <fullName evidence="2">Uncharacterized protein</fullName>
    </submittedName>
</protein>
<proteinExistence type="predicted"/>
<organism evidence="2 3">
    <name type="scientific">Trichoglossum hirsutum</name>
    <dbReference type="NCBI Taxonomy" id="265104"/>
    <lineage>
        <taxon>Eukaryota</taxon>
        <taxon>Fungi</taxon>
        <taxon>Dikarya</taxon>
        <taxon>Ascomycota</taxon>
        <taxon>Pezizomycotina</taxon>
        <taxon>Geoglossomycetes</taxon>
        <taxon>Geoglossales</taxon>
        <taxon>Geoglossaceae</taxon>
        <taxon>Trichoglossum</taxon>
    </lineage>
</organism>
<comment type="caution">
    <text evidence="2">The sequence shown here is derived from an EMBL/GenBank/DDBJ whole genome shotgun (WGS) entry which is preliminary data.</text>
</comment>